<dbReference type="InterPro" id="IPR017942">
    <property type="entry name" value="Lipid-bd_serum_glycop_N"/>
</dbReference>
<dbReference type="AlphaFoldDB" id="A0A183EJS8"/>
<dbReference type="GO" id="GO:0008289">
    <property type="term" value="F:lipid binding"/>
    <property type="evidence" value="ECO:0007669"/>
    <property type="project" value="InterPro"/>
</dbReference>
<evidence type="ECO:0000313" key="3">
    <source>
        <dbReference type="Proteomes" id="UP000271098"/>
    </source>
</evidence>
<dbReference type="PANTHER" id="PTHR10504">
    <property type="entry name" value="BACTERICIDAL PERMEABILITY-INCREASING BPI PROTEIN-RELATED"/>
    <property type="match status" value="1"/>
</dbReference>
<evidence type="ECO:0000259" key="1">
    <source>
        <dbReference type="Pfam" id="PF01273"/>
    </source>
</evidence>
<organism evidence="4">
    <name type="scientific">Gongylonema pulchrum</name>
    <dbReference type="NCBI Taxonomy" id="637853"/>
    <lineage>
        <taxon>Eukaryota</taxon>
        <taxon>Metazoa</taxon>
        <taxon>Ecdysozoa</taxon>
        <taxon>Nematoda</taxon>
        <taxon>Chromadorea</taxon>
        <taxon>Rhabditida</taxon>
        <taxon>Spirurina</taxon>
        <taxon>Spiruromorpha</taxon>
        <taxon>Spiruroidea</taxon>
        <taxon>Gongylonematidae</taxon>
        <taxon>Gongylonema</taxon>
    </lineage>
</organism>
<dbReference type="Gene3D" id="3.15.10.10">
    <property type="entry name" value="Bactericidal permeability-increasing protein, domain 1"/>
    <property type="match status" value="1"/>
</dbReference>
<dbReference type="GO" id="GO:0005615">
    <property type="term" value="C:extracellular space"/>
    <property type="evidence" value="ECO:0007669"/>
    <property type="project" value="TreeGrafter"/>
</dbReference>
<dbReference type="Proteomes" id="UP000271098">
    <property type="component" value="Unassembled WGS sequence"/>
</dbReference>
<keyword evidence="3" id="KW-1185">Reference proteome</keyword>
<dbReference type="EMBL" id="UYRT01092092">
    <property type="protein sequence ID" value="VDN37783.1"/>
    <property type="molecule type" value="Genomic_DNA"/>
</dbReference>
<dbReference type="PANTHER" id="PTHR10504:SF144">
    <property type="entry name" value="BPI1 DOMAIN-CONTAINING PROTEIN"/>
    <property type="match status" value="1"/>
</dbReference>
<dbReference type="InterPro" id="IPR017943">
    <property type="entry name" value="Bactericidal_perm-incr_a/b_dom"/>
</dbReference>
<reference evidence="4" key="1">
    <citation type="submission" date="2016-06" db="UniProtKB">
        <authorList>
            <consortium name="WormBaseParasite"/>
        </authorList>
    </citation>
    <scope>IDENTIFICATION</scope>
</reference>
<dbReference type="WBParaSite" id="GPUH_0002124401-mRNA-1">
    <property type="protein sequence ID" value="GPUH_0002124401-mRNA-1"/>
    <property type="gene ID" value="GPUH_0002124401"/>
</dbReference>
<accession>A0A183EJS8</accession>
<sequence length="228" mass="24560">MCCVIEFSKFRYQPGNKLYAGIGGVGGPASFGGVNGFGGVVGRGPADFNTALLGGYRGNPGIKLRVNQRGFQYASALAAQVLDREIVRARIPDIHQEIKEVCGQVTICNIHVSNYRPPCRLQIYPSPPNLIVLRVEDFDVGVTGNLDGIANIILPIKLFGIVHANFYHVSATITLALERSPYGTPYVIVCGCDIHIPYADVCIQCGGLVGDLANMFMRVMTNASIQDS</sequence>
<proteinExistence type="predicted"/>
<evidence type="ECO:0000313" key="4">
    <source>
        <dbReference type="WBParaSite" id="GPUH_0002124401-mRNA-1"/>
    </source>
</evidence>
<name>A0A183EJS8_9BILA</name>
<feature type="domain" description="Lipid-binding serum glycoprotein N-terminal" evidence="1">
    <location>
        <begin position="70"/>
        <end position="221"/>
    </location>
</feature>
<protein>
    <submittedName>
        <fullName evidence="4">BPI1 domain-containing protein</fullName>
    </submittedName>
</protein>
<gene>
    <name evidence="2" type="ORF">GPUH_LOCUS21219</name>
</gene>
<dbReference type="Pfam" id="PF01273">
    <property type="entry name" value="LBP_BPI_CETP"/>
    <property type="match status" value="1"/>
</dbReference>
<dbReference type="InterPro" id="IPR032942">
    <property type="entry name" value="BPI/LBP/Plunc"/>
</dbReference>
<reference evidence="2 3" key="2">
    <citation type="submission" date="2018-11" db="EMBL/GenBank/DDBJ databases">
        <authorList>
            <consortium name="Pathogen Informatics"/>
        </authorList>
    </citation>
    <scope>NUCLEOTIDE SEQUENCE [LARGE SCALE GENOMIC DNA]</scope>
</reference>
<dbReference type="SUPFAM" id="SSF55394">
    <property type="entry name" value="Bactericidal permeability-increasing protein, BPI"/>
    <property type="match status" value="1"/>
</dbReference>
<evidence type="ECO:0000313" key="2">
    <source>
        <dbReference type="EMBL" id="VDN37783.1"/>
    </source>
</evidence>
<dbReference type="OrthoDB" id="5858277at2759"/>